<proteinExistence type="predicted"/>
<keyword evidence="4" id="KW-1185">Reference proteome</keyword>
<feature type="region of interest" description="Disordered" evidence="1">
    <location>
        <begin position="174"/>
        <end position="241"/>
    </location>
</feature>
<feature type="compositionally biased region" description="Pro residues" evidence="1">
    <location>
        <begin position="201"/>
        <end position="221"/>
    </location>
</feature>
<dbReference type="InterPro" id="IPR003615">
    <property type="entry name" value="HNH_nuc"/>
</dbReference>
<dbReference type="Proteomes" id="UP000245340">
    <property type="component" value="Unplaced"/>
</dbReference>
<organism evidence="4 5">
    <name type="scientific">Odobenus rosmarus divergens</name>
    <name type="common">Pacific walrus</name>
    <dbReference type="NCBI Taxonomy" id="9708"/>
    <lineage>
        <taxon>Eukaryota</taxon>
        <taxon>Metazoa</taxon>
        <taxon>Chordata</taxon>
        <taxon>Craniata</taxon>
        <taxon>Vertebrata</taxon>
        <taxon>Euteleostomi</taxon>
        <taxon>Mammalia</taxon>
        <taxon>Eutheria</taxon>
        <taxon>Laurasiatheria</taxon>
        <taxon>Carnivora</taxon>
        <taxon>Caniformia</taxon>
        <taxon>Pinnipedia</taxon>
        <taxon>Odobenidae</taxon>
        <taxon>Odobenus</taxon>
    </lineage>
</organism>
<dbReference type="PANTHER" id="PTHR46831:SF1">
    <property type="entry name" value="ZINC FINGER MYND DOMAIN-CONTAINING PROTEIN 19"/>
    <property type="match status" value="1"/>
</dbReference>
<sequence>MTQALLTVAWCRSLAPLTCTVAPAQPALGQATFGCWDLRAFWVQTSPKKEGDLAFGIRHCQITPVAPSGNPASSYSCRVSSAGSPDLHSSRLHSTHPIGPPRAAGALQTCGAQPGPKPPALPPVWRDPTTRTSFRDALCIPFNAHAFRFTICQQISANTLISDVQVVSALPARGGARGSGCGGGWQVRWARGGGGGGSPSPAQPHPTRPTQHPPAPPPASPVPARRLPKERRRRPSAGRATTDFKLGIVRLGRVARKARMEVDADRNGAKIFAYAFDKNRGRGSGRLLHELLWERHRGGIAPGFQVVHLNAVTVDNRLDNLQLVPWGWWPKAEETSSKQREQSLYWLAIQQLPTDPIEE</sequence>
<dbReference type="SUPFAM" id="SSF54060">
    <property type="entry name" value="His-Me finger endonucleases"/>
    <property type="match status" value="1"/>
</dbReference>
<evidence type="ECO:0000313" key="4">
    <source>
        <dbReference type="Proteomes" id="UP000245340"/>
    </source>
</evidence>
<dbReference type="RefSeq" id="XP_004413004.1">
    <property type="nucleotide sequence ID" value="XM_004412947.1"/>
</dbReference>
<evidence type="ECO:0000256" key="2">
    <source>
        <dbReference type="SAM" id="SignalP"/>
    </source>
</evidence>
<protein>
    <submittedName>
        <fullName evidence="5">Uncharacterized protein LOC101368773</fullName>
    </submittedName>
</protein>
<dbReference type="AlphaFoldDB" id="A0A9B0LXQ7"/>
<feature type="signal peptide" evidence="2">
    <location>
        <begin position="1"/>
        <end position="29"/>
    </location>
</feature>
<dbReference type="InterPro" id="IPR044925">
    <property type="entry name" value="His-Me_finger_sf"/>
</dbReference>
<evidence type="ECO:0000313" key="5">
    <source>
        <dbReference type="RefSeq" id="XP_004413004.1"/>
    </source>
</evidence>
<feature type="compositionally biased region" description="Gly residues" evidence="1">
    <location>
        <begin position="175"/>
        <end position="198"/>
    </location>
</feature>
<dbReference type="GO" id="GO:0045202">
    <property type="term" value="C:synapse"/>
    <property type="evidence" value="ECO:0007669"/>
    <property type="project" value="TreeGrafter"/>
</dbReference>
<dbReference type="PANTHER" id="PTHR46831">
    <property type="entry name" value="ZINC FINGER MYND DOMAIN-CONTAINING PROTEIN 19"/>
    <property type="match status" value="1"/>
</dbReference>
<reference evidence="5" key="1">
    <citation type="submission" date="2025-08" db="UniProtKB">
        <authorList>
            <consortium name="RefSeq"/>
        </authorList>
    </citation>
    <scope>IDENTIFICATION</scope>
</reference>
<evidence type="ECO:0000256" key="1">
    <source>
        <dbReference type="SAM" id="MobiDB-lite"/>
    </source>
</evidence>
<feature type="chain" id="PRO_5038734467" evidence="2">
    <location>
        <begin position="30"/>
        <end position="359"/>
    </location>
</feature>
<keyword evidence="2" id="KW-0732">Signal</keyword>
<dbReference type="GO" id="GO:0016020">
    <property type="term" value="C:membrane"/>
    <property type="evidence" value="ECO:0007669"/>
    <property type="project" value="TreeGrafter"/>
</dbReference>
<feature type="non-terminal residue" evidence="5">
    <location>
        <position position="359"/>
    </location>
</feature>
<accession>A0A9B0LXQ7</accession>
<name>A0A9B0LXQ7_ODORO</name>
<evidence type="ECO:0000259" key="3">
    <source>
        <dbReference type="Pfam" id="PF13392"/>
    </source>
</evidence>
<dbReference type="InterPro" id="IPR032978">
    <property type="entry name" value="ZMYND19"/>
</dbReference>
<gene>
    <name evidence="5" type="primary">LOC101368773</name>
</gene>
<dbReference type="GO" id="GO:0005737">
    <property type="term" value="C:cytoplasm"/>
    <property type="evidence" value="ECO:0007669"/>
    <property type="project" value="TreeGrafter"/>
</dbReference>
<feature type="domain" description="HNH nuclease" evidence="3">
    <location>
        <begin position="286"/>
        <end position="325"/>
    </location>
</feature>
<dbReference type="Pfam" id="PF13392">
    <property type="entry name" value="HNH_3"/>
    <property type="match status" value="1"/>
</dbReference>
<feature type="compositionally biased region" description="Basic residues" evidence="1">
    <location>
        <begin position="226"/>
        <end position="236"/>
    </location>
</feature>